<evidence type="ECO:0000259" key="1">
    <source>
        <dbReference type="Pfam" id="PF01471"/>
    </source>
</evidence>
<keyword evidence="3" id="KW-0378">Hydrolase</keyword>
<dbReference type="SUPFAM" id="SSF47240">
    <property type="entry name" value="Ferritin-like"/>
    <property type="match status" value="1"/>
</dbReference>
<dbReference type="Pfam" id="PF11860">
    <property type="entry name" value="Muramidase"/>
    <property type="match status" value="1"/>
</dbReference>
<dbReference type="InterPro" id="IPR002477">
    <property type="entry name" value="Peptidoglycan-bd-like"/>
</dbReference>
<evidence type="ECO:0000313" key="3">
    <source>
        <dbReference type="EMBL" id="OUY08703.1"/>
    </source>
</evidence>
<dbReference type="EMBL" id="NEXX01000001">
    <property type="protein sequence ID" value="OUY08703.1"/>
    <property type="molecule type" value="Genomic_DNA"/>
</dbReference>
<dbReference type="InterPro" id="IPR009078">
    <property type="entry name" value="Ferritin-like_SF"/>
</dbReference>
<gene>
    <name evidence="3" type="ORF">CAP51_03570</name>
</gene>
<name>A0A1Z9Z2J7_9GAMM</name>
<sequence length="278" mass="31078">MMILKFGSKGDAVAILQKRLNTHGHKLFVDGDFGQLTENAVIAFQKSKGLVADGIVGDKTNAALTGSDTSKFLTDADYIAAAKRLDVPELVIRAFAETESSTGGFLTDGRPIILFERHHMYQYLSELTSKANADKKRVQYPNVVNTATGGYRGGSAEYTRLALAKQFNEQAALQSCSWGQFQIMGWHWKSLGYESVNDFVAQMYISESQQLEAFLRYIEWKKGTVDKKQISLLDALKAQNWHAVFSLYNGPNYKKLGYDSKFTRIMNRLTPIYGNKAA</sequence>
<protein>
    <submittedName>
        <fullName evidence="3">Hydrolase</fullName>
    </submittedName>
</protein>
<organism evidence="3 4">
    <name type="scientific">Acinetobacter populi</name>
    <dbReference type="NCBI Taxonomy" id="1582270"/>
    <lineage>
        <taxon>Bacteria</taxon>
        <taxon>Pseudomonadati</taxon>
        <taxon>Pseudomonadota</taxon>
        <taxon>Gammaproteobacteria</taxon>
        <taxon>Moraxellales</taxon>
        <taxon>Moraxellaceae</taxon>
        <taxon>Acinetobacter</taxon>
    </lineage>
</organism>
<comment type="caution">
    <text evidence="3">The sequence shown here is derived from an EMBL/GenBank/DDBJ whole genome shotgun (WGS) entry which is preliminary data.</text>
</comment>
<dbReference type="InterPro" id="IPR036366">
    <property type="entry name" value="PGBDSf"/>
</dbReference>
<dbReference type="SUPFAM" id="SSF47090">
    <property type="entry name" value="PGBD-like"/>
    <property type="match status" value="1"/>
</dbReference>
<dbReference type="InterPro" id="IPR036365">
    <property type="entry name" value="PGBD-like_sf"/>
</dbReference>
<dbReference type="Gene3D" id="1.10.101.10">
    <property type="entry name" value="PGBD-like superfamily/PGBD"/>
    <property type="match status" value="1"/>
</dbReference>
<keyword evidence="4" id="KW-1185">Reference proteome</keyword>
<accession>A0A1Z9Z2J7</accession>
<reference evidence="3 4" key="1">
    <citation type="submission" date="2017-05" db="EMBL/GenBank/DDBJ databases">
        <title>Acinetobacter populi ANC 5415 (= PBJ7), whole genome shotgun sequencing project.</title>
        <authorList>
            <person name="Nemec A."/>
            <person name="Radolfova-Krizova L."/>
        </authorList>
    </citation>
    <scope>NUCLEOTIDE SEQUENCE [LARGE SCALE GENOMIC DNA]</scope>
    <source>
        <strain evidence="3 4">PBJ7</strain>
    </source>
</reference>
<dbReference type="InterPro" id="IPR024408">
    <property type="entry name" value="Muramidase"/>
</dbReference>
<dbReference type="AlphaFoldDB" id="A0A1Z9Z2J7"/>
<evidence type="ECO:0000259" key="2">
    <source>
        <dbReference type="Pfam" id="PF11860"/>
    </source>
</evidence>
<dbReference type="OrthoDB" id="1523598at2"/>
<dbReference type="Pfam" id="PF01471">
    <property type="entry name" value="PG_binding_1"/>
    <property type="match status" value="1"/>
</dbReference>
<proteinExistence type="predicted"/>
<feature type="domain" description="Peptidoglycan binding-like" evidence="1">
    <location>
        <begin position="10"/>
        <end position="64"/>
    </location>
</feature>
<feature type="domain" description="N-acetylmuramidase" evidence="2">
    <location>
        <begin position="91"/>
        <end position="269"/>
    </location>
</feature>
<dbReference type="Proteomes" id="UP000196536">
    <property type="component" value="Unassembled WGS sequence"/>
</dbReference>
<evidence type="ECO:0000313" key="4">
    <source>
        <dbReference type="Proteomes" id="UP000196536"/>
    </source>
</evidence>
<dbReference type="GO" id="GO:0016787">
    <property type="term" value="F:hydrolase activity"/>
    <property type="evidence" value="ECO:0007669"/>
    <property type="project" value="UniProtKB-KW"/>
</dbReference>